<dbReference type="AlphaFoldDB" id="A0A2A6BDJ3"/>
<evidence type="ECO:0000313" key="1">
    <source>
        <dbReference type="EnsemblMetazoa" id="PPA40108.1"/>
    </source>
</evidence>
<gene>
    <name evidence="1" type="primary">WBGene00278477</name>
</gene>
<reference evidence="2" key="1">
    <citation type="journal article" date="2008" name="Nat. Genet.">
        <title>The Pristionchus pacificus genome provides a unique perspective on nematode lifestyle and parasitism.</title>
        <authorList>
            <person name="Dieterich C."/>
            <person name="Clifton S.W."/>
            <person name="Schuster L.N."/>
            <person name="Chinwalla A."/>
            <person name="Delehaunty K."/>
            <person name="Dinkelacker I."/>
            <person name="Fulton L."/>
            <person name="Fulton R."/>
            <person name="Godfrey J."/>
            <person name="Minx P."/>
            <person name="Mitreva M."/>
            <person name="Roeseler W."/>
            <person name="Tian H."/>
            <person name="Witte H."/>
            <person name="Yang S.P."/>
            <person name="Wilson R.K."/>
            <person name="Sommer R.J."/>
        </authorList>
    </citation>
    <scope>NUCLEOTIDE SEQUENCE [LARGE SCALE GENOMIC DNA]</scope>
    <source>
        <strain evidence="2">PS312</strain>
    </source>
</reference>
<organism evidence="1 2">
    <name type="scientific">Pristionchus pacificus</name>
    <name type="common">Parasitic nematode worm</name>
    <dbReference type="NCBI Taxonomy" id="54126"/>
    <lineage>
        <taxon>Eukaryota</taxon>
        <taxon>Metazoa</taxon>
        <taxon>Ecdysozoa</taxon>
        <taxon>Nematoda</taxon>
        <taxon>Chromadorea</taxon>
        <taxon>Rhabditida</taxon>
        <taxon>Rhabditina</taxon>
        <taxon>Diplogasteromorpha</taxon>
        <taxon>Diplogasteroidea</taxon>
        <taxon>Neodiplogasteridae</taxon>
        <taxon>Pristionchus</taxon>
    </lineage>
</organism>
<reference evidence="1" key="2">
    <citation type="submission" date="2022-06" db="UniProtKB">
        <authorList>
            <consortium name="EnsemblMetazoa"/>
        </authorList>
    </citation>
    <scope>IDENTIFICATION</scope>
    <source>
        <strain evidence="1">PS312</strain>
    </source>
</reference>
<dbReference type="Proteomes" id="UP000005239">
    <property type="component" value="Unassembled WGS sequence"/>
</dbReference>
<sequence>MRYGSLLLKRAASLYLCSLNCFADQIRVDVFLSNANPMRSRRNERTRPTCCCNGRHPIRRCSSQSQEMAKPKRIIDIPEILTMYKSSFPYIK</sequence>
<accession>A0A8R1YX42</accession>
<name>A0A2A6BDJ3_PRIPA</name>
<accession>A0A2A6BDJ3</accession>
<dbReference type="EnsemblMetazoa" id="PPA40108.1">
    <property type="protein sequence ID" value="PPA40108.1"/>
    <property type="gene ID" value="WBGene00278477"/>
</dbReference>
<keyword evidence="2" id="KW-1185">Reference proteome</keyword>
<proteinExistence type="predicted"/>
<evidence type="ECO:0000313" key="2">
    <source>
        <dbReference type="Proteomes" id="UP000005239"/>
    </source>
</evidence>
<protein>
    <submittedName>
        <fullName evidence="1">Uncharacterized protein</fullName>
    </submittedName>
</protein>